<dbReference type="EMBL" id="KZ857422">
    <property type="protein sequence ID" value="RDX46962.1"/>
    <property type="molecule type" value="Genomic_DNA"/>
</dbReference>
<feature type="compositionally biased region" description="Polar residues" evidence="1">
    <location>
        <begin position="434"/>
        <end position="445"/>
    </location>
</feature>
<feature type="compositionally biased region" description="Polar residues" evidence="1">
    <location>
        <begin position="547"/>
        <end position="559"/>
    </location>
</feature>
<keyword evidence="3" id="KW-1185">Reference proteome</keyword>
<feature type="compositionally biased region" description="Basic and acidic residues" evidence="1">
    <location>
        <begin position="298"/>
        <end position="318"/>
    </location>
</feature>
<reference evidence="2 3" key="1">
    <citation type="journal article" date="2018" name="Biotechnol. Biofuels">
        <title>Integrative visual omics of the white-rot fungus Polyporus brumalis exposes the biotechnological potential of its oxidative enzymes for delignifying raw plant biomass.</title>
        <authorList>
            <person name="Miyauchi S."/>
            <person name="Rancon A."/>
            <person name="Drula E."/>
            <person name="Hage H."/>
            <person name="Chaduli D."/>
            <person name="Favel A."/>
            <person name="Grisel S."/>
            <person name="Henrissat B."/>
            <person name="Herpoel-Gimbert I."/>
            <person name="Ruiz-Duenas F.J."/>
            <person name="Chevret D."/>
            <person name="Hainaut M."/>
            <person name="Lin J."/>
            <person name="Wang M."/>
            <person name="Pangilinan J."/>
            <person name="Lipzen A."/>
            <person name="Lesage-Meessen L."/>
            <person name="Navarro D."/>
            <person name="Riley R."/>
            <person name="Grigoriev I.V."/>
            <person name="Zhou S."/>
            <person name="Raouche S."/>
            <person name="Rosso M.N."/>
        </authorList>
    </citation>
    <scope>NUCLEOTIDE SEQUENCE [LARGE SCALE GENOMIC DNA]</scope>
    <source>
        <strain evidence="2 3">BRFM 1820</strain>
    </source>
</reference>
<dbReference type="OrthoDB" id="2803824at2759"/>
<proteinExistence type="predicted"/>
<feature type="compositionally biased region" description="Low complexity" evidence="1">
    <location>
        <begin position="149"/>
        <end position="159"/>
    </location>
</feature>
<sequence length="1098" mass="120223">MQSHQSRLNLQLTVFPAAAQNVPLVLEAATPTPPIQNGVATPTGALPLQTAVQDGANAPPPLTIDTTLDMASPLPPPLTQVPRASEDVLHGQGNKQNPGGSMEYEVSDCASQLQPRAAEQVTANGSLESISSWGSRDGQPASRDSTPLSVDFSSSARSSVTPTPVARPSLTRAMNAPTPRAEQVFGSGLQPSQGGPVTDLRGPPGLPHPSDVHLRPGAPNAYPYPLQPEEVASENDSPSANKLQADGDEDSVDYFGFFLTPTGLNDPPHNHDHPMAGTSAPAPTNYNVNHGGGALTDGDYRDMYKEAYDGEQPHDIPRRNSSQIPQKRSWDGTPDPEDIRRGLQRLRTASSRASSLNGRDALGTSTGRSDSNPWAGSSQTRRRHVGPPATPSFAPVLASTPARHTVPIPDSSHGRARAPATGREAPQLAPITPRSVQQMRTSTASAAYDARPSRETNYGSRNRTILPDQDQMDMDEEAQHHAASTPESPRKDKGKGRAVDAPGEPVEPRTVHDSDDGLEEAWDDSELAEARQRSLKQSLLDRARYGQHNQAPRTQTTGAGPSGLFPDPDGHDNDERDRRQAPRDSYHARHSRPTNLNGSTNALGLADVSNPRALPQGNQSYRPHPNTRAAQFIAAHPSRAPSTPAYEPFSPQRSPEPYTSRTRRLLSPSRDYSRAAWLDTRDERRMQESSPNPASSPDRGYGDGDRADEEMDDEDVPHWMHEDGEILPTALQADAMDTDDTPTREPPNGFPTVHRDDPDTVIRGMARDWVREIWRDRPGTSVLINVFNYRYTEDDAHNRRVADTLRRAIELASGETAFDVVPPEPEEGQQPRTRDMPTTWAIRGLTQQGAARTLARTTWSFAAISFAVMPRSAAIPSWLFMLEGFLNDNERNIRSALMRVLDEPEMRNWMGRMVAANPDFAGRNVDDAVLDVLRSLRIETMQLSNGNYVTNVFMRPPTRDPREWRRWVNALRSRRYRSFANGTGRVRYIAPCTGCGGVSHPAHLCPFPRIRGWNGPAPGEGVFGERRRENLPNGNSRGRGGGATRGYGRRGGRQDENATPGPSRNSRSDSQYPPRRNDRHDPSSRKGPGNGGKGGRRY</sequence>
<gene>
    <name evidence="2" type="ORF">OH76DRAFT_1419832</name>
</gene>
<feature type="region of interest" description="Disordered" evidence="1">
    <location>
        <begin position="639"/>
        <end position="712"/>
    </location>
</feature>
<evidence type="ECO:0000313" key="3">
    <source>
        <dbReference type="Proteomes" id="UP000256964"/>
    </source>
</evidence>
<feature type="compositionally biased region" description="Polar residues" evidence="1">
    <location>
        <begin position="363"/>
        <end position="379"/>
    </location>
</feature>
<feature type="compositionally biased region" description="Acidic residues" evidence="1">
    <location>
        <begin position="516"/>
        <end position="527"/>
    </location>
</feature>
<feature type="region of interest" description="Disordered" evidence="1">
    <location>
        <begin position="1018"/>
        <end position="1098"/>
    </location>
</feature>
<feature type="region of interest" description="Disordered" evidence="1">
    <location>
        <begin position="89"/>
        <end position="248"/>
    </location>
</feature>
<feature type="compositionally biased region" description="Basic and acidic residues" evidence="1">
    <location>
        <begin position="506"/>
        <end position="515"/>
    </location>
</feature>
<feature type="compositionally biased region" description="Gly residues" evidence="1">
    <location>
        <begin position="1088"/>
        <end position="1098"/>
    </location>
</feature>
<organism evidence="2 3">
    <name type="scientific">Lentinus brumalis</name>
    <dbReference type="NCBI Taxonomy" id="2498619"/>
    <lineage>
        <taxon>Eukaryota</taxon>
        <taxon>Fungi</taxon>
        <taxon>Dikarya</taxon>
        <taxon>Basidiomycota</taxon>
        <taxon>Agaricomycotina</taxon>
        <taxon>Agaricomycetes</taxon>
        <taxon>Polyporales</taxon>
        <taxon>Polyporaceae</taxon>
        <taxon>Lentinus</taxon>
    </lineage>
</organism>
<feature type="compositionally biased region" description="Basic and acidic residues" evidence="1">
    <location>
        <begin position="1075"/>
        <end position="1084"/>
    </location>
</feature>
<dbReference type="STRING" id="139420.A0A371D374"/>
<protein>
    <submittedName>
        <fullName evidence="2">Uncharacterized protein</fullName>
    </submittedName>
</protein>
<feature type="compositionally biased region" description="Basic and acidic residues" evidence="1">
    <location>
        <begin position="568"/>
        <end position="587"/>
    </location>
</feature>
<dbReference type="AlphaFoldDB" id="A0A371D374"/>
<feature type="region of interest" description="Disordered" evidence="1">
    <location>
        <begin position="264"/>
        <end position="624"/>
    </location>
</feature>
<feature type="compositionally biased region" description="Polar residues" evidence="1">
    <location>
        <begin position="593"/>
        <end position="602"/>
    </location>
</feature>
<dbReference type="Proteomes" id="UP000256964">
    <property type="component" value="Unassembled WGS sequence"/>
</dbReference>
<name>A0A371D374_9APHY</name>
<feature type="compositionally biased region" description="Polar residues" evidence="1">
    <location>
        <begin position="1060"/>
        <end position="1071"/>
    </location>
</feature>
<feature type="compositionally biased region" description="Low complexity" evidence="1">
    <location>
        <begin position="345"/>
        <end position="356"/>
    </location>
</feature>
<feature type="region of interest" description="Disordered" evidence="1">
    <location>
        <begin position="738"/>
        <end position="759"/>
    </location>
</feature>
<feature type="compositionally biased region" description="Polar residues" evidence="1">
    <location>
        <begin position="121"/>
        <end position="134"/>
    </location>
</feature>
<evidence type="ECO:0000313" key="2">
    <source>
        <dbReference type="EMBL" id="RDX46962.1"/>
    </source>
</evidence>
<feature type="compositionally biased region" description="Basic and acidic residues" evidence="1">
    <location>
        <begin position="488"/>
        <end position="498"/>
    </location>
</feature>
<accession>A0A371D374</accession>
<evidence type="ECO:0000256" key="1">
    <source>
        <dbReference type="SAM" id="MobiDB-lite"/>
    </source>
</evidence>